<evidence type="ECO:0000313" key="2">
    <source>
        <dbReference type="EMBL" id="TQM74114.1"/>
    </source>
</evidence>
<feature type="transmembrane region" description="Helical" evidence="1">
    <location>
        <begin position="120"/>
        <end position="140"/>
    </location>
</feature>
<evidence type="ECO:0000256" key="1">
    <source>
        <dbReference type="SAM" id="Phobius"/>
    </source>
</evidence>
<protein>
    <submittedName>
        <fullName evidence="2">Uncharacterized protein</fullName>
    </submittedName>
</protein>
<keyword evidence="1" id="KW-0812">Transmembrane</keyword>
<keyword evidence="1" id="KW-0472">Membrane</keyword>
<feature type="transmembrane region" description="Helical" evidence="1">
    <location>
        <begin position="68"/>
        <end position="88"/>
    </location>
</feature>
<feature type="transmembrane region" description="Helical" evidence="1">
    <location>
        <begin position="147"/>
        <end position="168"/>
    </location>
</feature>
<feature type="transmembrane region" description="Helical" evidence="1">
    <location>
        <begin position="24"/>
        <end position="48"/>
    </location>
</feature>
<proteinExistence type="predicted"/>
<dbReference type="EMBL" id="VFPQ01000001">
    <property type="protein sequence ID" value="TQM74114.1"/>
    <property type="molecule type" value="Genomic_DNA"/>
</dbReference>
<keyword evidence="1" id="KW-1133">Transmembrane helix</keyword>
<organism evidence="2 3">
    <name type="scientific">Thermopolyspora flexuosa</name>
    <dbReference type="NCBI Taxonomy" id="103836"/>
    <lineage>
        <taxon>Bacteria</taxon>
        <taxon>Bacillati</taxon>
        <taxon>Actinomycetota</taxon>
        <taxon>Actinomycetes</taxon>
        <taxon>Streptosporangiales</taxon>
        <taxon>Streptosporangiaceae</taxon>
        <taxon>Thermopolyspora</taxon>
    </lineage>
</organism>
<dbReference type="Proteomes" id="UP000319213">
    <property type="component" value="Unassembled WGS sequence"/>
</dbReference>
<sequence>MNEGVPPTSKQIVKTAGRALRAGLAGLLSIAWVPPVALLVAWLAGFAVPDDPGIPFADERRFALQLQFLFYGLIAGYILGFVFSWPLLRGLKVRPVAPVVLGSGAVMLGSWAMAISEVPWWPLQFAAFGAIPVYAFTAAVTTPDVGWVARAVVAVASLACGVGVVQLLQMVVGLR</sequence>
<reference evidence="2 3" key="1">
    <citation type="submission" date="2019-06" db="EMBL/GenBank/DDBJ databases">
        <title>Sequencing the genomes of 1000 actinobacteria strains.</title>
        <authorList>
            <person name="Klenk H.-P."/>
        </authorList>
    </citation>
    <scope>NUCLEOTIDE SEQUENCE [LARGE SCALE GENOMIC DNA]</scope>
    <source>
        <strain evidence="2 3">DSM 43186</strain>
    </source>
</reference>
<name>A0A543IU65_9ACTN</name>
<evidence type="ECO:0000313" key="3">
    <source>
        <dbReference type="Proteomes" id="UP000319213"/>
    </source>
</evidence>
<keyword evidence="3" id="KW-1185">Reference proteome</keyword>
<dbReference type="RefSeq" id="WP_142258332.1">
    <property type="nucleotide sequence ID" value="NZ_BMPV01000006.1"/>
</dbReference>
<feature type="transmembrane region" description="Helical" evidence="1">
    <location>
        <begin position="95"/>
        <end position="114"/>
    </location>
</feature>
<accession>A0A543IU65</accession>
<comment type="caution">
    <text evidence="2">The sequence shown here is derived from an EMBL/GenBank/DDBJ whole genome shotgun (WGS) entry which is preliminary data.</text>
</comment>
<gene>
    <name evidence="2" type="ORF">FHX40_0776</name>
</gene>
<dbReference type="AlphaFoldDB" id="A0A543IU65"/>